<comment type="subcellular location">
    <subcellularLocation>
        <location evidence="1">Cytoplasm</location>
    </subcellularLocation>
</comment>
<dbReference type="Gene3D" id="3.30.160.880">
    <property type="entry name" value="Cell division protein ZapA protomer, N-terminal domain"/>
    <property type="match status" value="1"/>
</dbReference>
<protein>
    <recommendedName>
        <fullName evidence="2">Cell division protein ZapA</fullName>
    </recommendedName>
    <alternativeName>
        <fullName evidence="9">Z ring-associated protein ZapA</fullName>
    </alternativeName>
</protein>
<keyword evidence="6" id="KW-0131">Cell cycle</keyword>
<evidence type="ECO:0000313" key="11">
    <source>
        <dbReference type="Proteomes" id="UP001296873"/>
    </source>
</evidence>
<dbReference type="PANTHER" id="PTHR34981">
    <property type="entry name" value="CELL DIVISION PROTEIN ZAPA"/>
    <property type="match status" value="1"/>
</dbReference>
<evidence type="ECO:0000313" key="10">
    <source>
        <dbReference type="EMBL" id="MBK1667744.1"/>
    </source>
</evidence>
<dbReference type="InterPro" id="IPR036192">
    <property type="entry name" value="Cell_div_ZapA-like_sf"/>
</dbReference>
<comment type="caution">
    <text evidence="10">The sequence shown here is derived from an EMBL/GenBank/DDBJ whole genome shotgun (WGS) entry which is preliminary data.</text>
</comment>
<dbReference type="EMBL" id="NRRL01000011">
    <property type="protein sequence ID" value="MBK1667744.1"/>
    <property type="molecule type" value="Genomic_DNA"/>
</dbReference>
<evidence type="ECO:0000256" key="6">
    <source>
        <dbReference type="ARBA" id="ARBA00023306"/>
    </source>
</evidence>
<evidence type="ECO:0000256" key="9">
    <source>
        <dbReference type="ARBA" id="ARBA00033158"/>
    </source>
</evidence>
<name>A0ABS1DCY5_9PROT</name>
<dbReference type="RefSeq" id="WP_200339905.1">
    <property type="nucleotide sequence ID" value="NZ_NRRL01000011.1"/>
</dbReference>
<keyword evidence="4" id="KW-0132">Cell division</keyword>
<keyword evidence="3" id="KW-0963">Cytoplasm</keyword>
<keyword evidence="5" id="KW-0717">Septation</keyword>
<dbReference type="InterPro" id="IPR007838">
    <property type="entry name" value="Cell_div_ZapA-like"/>
</dbReference>
<organism evidence="10 11">
    <name type="scientific">Rhodovibrio sodomensis</name>
    <dbReference type="NCBI Taxonomy" id="1088"/>
    <lineage>
        <taxon>Bacteria</taxon>
        <taxon>Pseudomonadati</taxon>
        <taxon>Pseudomonadota</taxon>
        <taxon>Alphaproteobacteria</taxon>
        <taxon>Rhodospirillales</taxon>
        <taxon>Rhodovibrionaceae</taxon>
        <taxon>Rhodovibrio</taxon>
    </lineage>
</organism>
<evidence type="ECO:0000256" key="1">
    <source>
        <dbReference type="ARBA" id="ARBA00004496"/>
    </source>
</evidence>
<proteinExistence type="predicted"/>
<dbReference type="InterPro" id="IPR042233">
    <property type="entry name" value="Cell_div_ZapA_N"/>
</dbReference>
<dbReference type="SUPFAM" id="SSF102829">
    <property type="entry name" value="Cell division protein ZapA-like"/>
    <property type="match status" value="1"/>
</dbReference>
<comment type="function">
    <text evidence="7">Activator of cell division through the inhibition of FtsZ GTPase activity, therefore promoting FtsZ assembly into bundles of protofilaments necessary for the formation of the division Z ring. It is recruited early at mid-cell but it is not essential for cell division.</text>
</comment>
<keyword evidence="11" id="KW-1185">Reference proteome</keyword>
<dbReference type="PANTHER" id="PTHR34981:SF1">
    <property type="entry name" value="CELL DIVISION PROTEIN ZAPA"/>
    <property type="match status" value="1"/>
</dbReference>
<evidence type="ECO:0000256" key="5">
    <source>
        <dbReference type="ARBA" id="ARBA00023210"/>
    </source>
</evidence>
<evidence type="ECO:0000256" key="8">
    <source>
        <dbReference type="ARBA" id="ARBA00026068"/>
    </source>
</evidence>
<dbReference type="Proteomes" id="UP001296873">
    <property type="component" value="Unassembled WGS sequence"/>
</dbReference>
<evidence type="ECO:0000256" key="4">
    <source>
        <dbReference type="ARBA" id="ARBA00022618"/>
    </source>
</evidence>
<evidence type="ECO:0000256" key="3">
    <source>
        <dbReference type="ARBA" id="ARBA00022490"/>
    </source>
</evidence>
<sequence length="113" mass="11859">MGQVAVDINGRRFQVACDDGQEDHVRELGAYIDGKVKQVADQIGQVGDPRLLLMASLLITDELYELRQGGSGVGQSGGAGMAGGASAIEERAAQMIESTADRLQDIAARLEAS</sequence>
<reference evidence="10 11" key="1">
    <citation type="journal article" date="2020" name="Microorganisms">
        <title>Osmotic Adaptation and Compatible Solute Biosynthesis of Phototrophic Bacteria as Revealed from Genome Analyses.</title>
        <authorList>
            <person name="Imhoff J.F."/>
            <person name="Rahn T."/>
            <person name="Kunzel S."/>
            <person name="Keller A."/>
            <person name="Neulinger S.C."/>
        </authorList>
    </citation>
    <scope>NUCLEOTIDE SEQUENCE [LARGE SCALE GENOMIC DNA]</scope>
    <source>
        <strain evidence="10 11">DSM 9895</strain>
    </source>
</reference>
<evidence type="ECO:0000256" key="7">
    <source>
        <dbReference type="ARBA" id="ARBA00024910"/>
    </source>
</evidence>
<dbReference type="Pfam" id="PF05164">
    <property type="entry name" value="ZapA"/>
    <property type="match status" value="1"/>
</dbReference>
<comment type="subunit">
    <text evidence="8">Homodimer. Interacts with FtsZ.</text>
</comment>
<gene>
    <name evidence="10" type="ORF">CKO28_06815</name>
</gene>
<evidence type="ECO:0000256" key="2">
    <source>
        <dbReference type="ARBA" id="ARBA00015195"/>
    </source>
</evidence>
<accession>A0ABS1DCY5</accession>